<dbReference type="Gene3D" id="1.10.12.10">
    <property type="entry name" value="Lyase 2-enoyl-coa Hydratase, Chain A, domain 2"/>
    <property type="match status" value="1"/>
</dbReference>
<dbReference type="InterPro" id="IPR029045">
    <property type="entry name" value="ClpP/crotonase-like_dom_sf"/>
</dbReference>
<evidence type="ECO:0008006" key="4">
    <source>
        <dbReference type="Google" id="ProtNLM"/>
    </source>
</evidence>
<dbReference type="AlphaFoldDB" id="A0A381PNF9"/>
<gene>
    <name evidence="3" type="ORF">METZ01_LOCUS21334</name>
</gene>
<dbReference type="InterPro" id="IPR001753">
    <property type="entry name" value="Enoyl-CoA_hydra/iso"/>
</dbReference>
<feature type="non-terminal residue" evidence="3">
    <location>
        <position position="1"/>
    </location>
</feature>
<accession>A0A381PNF9</accession>
<name>A0A381PNF9_9ZZZZ</name>
<dbReference type="InterPro" id="IPR014748">
    <property type="entry name" value="Enoyl-CoA_hydra_C"/>
</dbReference>
<dbReference type="SUPFAM" id="SSF52096">
    <property type="entry name" value="ClpP/crotonase"/>
    <property type="match status" value="1"/>
</dbReference>
<dbReference type="Pfam" id="PF00378">
    <property type="entry name" value="ECH_1"/>
    <property type="match status" value="1"/>
</dbReference>
<dbReference type="Gene3D" id="3.90.226.10">
    <property type="entry name" value="2-enoyl-CoA Hydratase, Chain A, domain 1"/>
    <property type="match status" value="1"/>
</dbReference>
<reference evidence="3" key="1">
    <citation type="submission" date="2018-05" db="EMBL/GenBank/DDBJ databases">
        <authorList>
            <person name="Lanie J.A."/>
            <person name="Ng W.-L."/>
            <person name="Kazmierczak K.M."/>
            <person name="Andrzejewski T.M."/>
            <person name="Davidsen T.M."/>
            <person name="Wayne K.J."/>
            <person name="Tettelin H."/>
            <person name="Glass J.I."/>
            <person name="Rusch D."/>
            <person name="Podicherti R."/>
            <person name="Tsui H.-C.T."/>
            <person name="Winkler M.E."/>
        </authorList>
    </citation>
    <scope>NUCLEOTIDE SEQUENCE</scope>
</reference>
<dbReference type="GO" id="GO:0006635">
    <property type="term" value="P:fatty acid beta-oxidation"/>
    <property type="evidence" value="ECO:0007669"/>
    <property type="project" value="TreeGrafter"/>
</dbReference>
<dbReference type="PANTHER" id="PTHR11941">
    <property type="entry name" value="ENOYL-COA HYDRATASE-RELATED"/>
    <property type="match status" value="1"/>
</dbReference>
<evidence type="ECO:0000256" key="2">
    <source>
        <dbReference type="ARBA" id="ARBA00023239"/>
    </source>
</evidence>
<dbReference type="GO" id="GO:0016829">
    <property type="term" value="F:lyase activity"/>
    <property type="evidence" value="ECO:0007669"/>
    <property type="project" value="UniProtKB-KW"/>
</dbReference>
<keyword evidence="1" id="KW-0443">Lipid metabolism</keyword>
<protein>
    <recommendedName>
        <fullName evidence="4">Enoyl-CoA hydratase</fullName>
    </recommendedName>
</protein>
<organism evidence="3">
    <name type="scientific">marine metagenome</name>
    <dbReference type="NCBI Taxonomy" id="408172"/>
    <lineage>
        <taxon>unclassified sequences</taxon>
        <taxon>metagenomes</taxon>
        <taxon>ecological metagenomes</taxon>
    </lineage>
</organism>
<evidence type="ECO:0000313" key="3">
    <source>
        <dbReference type="EMBL" id="SUZ68480.1"/>
    </source>
</evidence>
<dbReference type="PANTHER" id="PTHR11941:SF169">
    <property type="entry name" value="(7AS)-7A-METHYL-1,5-DIOXO-2,3,5,6,7,7A-HEXAHYDRO-1H-INDENE-CARBOXYL-COA HYDROLASE"/>
    <property type="match status" value="1"/>
</dbReference>
<proteinExistence type="predicted"/>
<sequence length="251" mass="27593">VESQLVESQTRGHITIITLHRRDKRNAFDPNLTFALDQALDSFEDDPDQWVAVLTGGPDMFSAGSDLKEGSGKSHRGGEYGIIRRQRLKPIIAAAEGLALGGGLEILFCCDLIVGSTDLRLGLPEVKRGVLPTSGGLFRALRSLPLHVAKEVVLTGEELSPERALQYGLINRLVEPGQTLATAIDLAEQIGSNSPTSTKHSLQAMERILSNTDDLGWSVTDYARTEVFASEDRKEGIRAFFERREPEWRGR</sequence>
<dbReference type="CDD" id="cd06558">
    <property type="entry name" value="crotonase-like"/>
    <property type="match status" value="1"/>
</dbReference>
<evidence type="ECO:0000256" key="1">
    <source>
        <dbReference type="ARBA" id="ARBA00023098"/>
    </source>
</evidence>
<dbReference type="EMBL" id="UINC01001039">
    <property type="protein sequence ID" value="SUZ68480.1"/>
    <property type="molecule type" value="Genomic_DNA"/>
</dbReference>
<keyword evidence="2" id="KW-0456">Lyase</keyword>